<comment type="caution">
    <text evidence="4">The sequence shown here is derived from an EMBL/GenBank/DDBJ whole genome shotgun (WGS) entry which is preliminary data.</text>
</comment>
<dbReference type="Gene3D" id="1.10.357.10">
    <property type="entry name" value="Tetracycline Repressor, domain 2"/>
    <property type="match status" value="1"/>
</dbReference>
<dbReference type="SUPFAM" id="SSF48498">
    <property type="entry name" value="Tetracyclin repressor-like, C-terminal domain"/>
    <property type="match status" value="1"/>
</dbReference>
<dbReference type="Proteomes" id="UP000669179">
    <property type="component" value="Unassembled WGS sequence"/>
</dbReference>
<accession>A0A939PAQ8</accession>
<protein>
    <submittedName>
        <fullName evidence="4">TetR/AcrR family transcriptional regulator</fullName>
    </submittedName>
</protein>
<dbReference type="Gene3D" id="1.10.10.60">
    <property type="entry name" value="Homeodomain-like"/>
    <property type="match status" value="1"/>
</dbReference>
<evidence type="ECO:0000259" key="3">
    <source>
        <dbReference type="PROSITE" id="PS50977"/>
    </source>
</evidence>
<feature type="domain" description="HTH tetR-type" evidence="3">
    <location>
        <begin position="5"/>
        <end position="65"/>
    </location>
</feature>
<dbReference type="InterPro" id="IPR050109">
    <property type="entry name" value="HTH-type_TetR-like_transc_reg"/>
</dbReference>
<dbReference type="SUPFAM" id="SSF46689">
    <property type="entry name" value="Homeodomain-like"/>
    <property type="match status" value="1"/>
</dbReference>
<keyword evidence="5" id="KW-1185">Reference proteome</keyword>
<dbReference type="RefSeq" id="WP_208253709.1">
    <property type="nucleotide sequence ID" value="NZ_JAGEOJ010000001.1"/>
</dbReference>
<dbReference type="AlphaFoldDB" id="A0A939PAQ8"/>
<evidence type="ECO:0000256" key="1">
    <source>
        <dbReference type="ARBA" id="ARBA00023125"/>
    </source>
</evidence>
<name>A0A939PAQ8_9ACTN</name>
<dbReference type="GO" id="GO:0003700">
    <property type="term" value="F:DNA-binding transcription factor activity"/>
    <property type="evidence" value="ECO:0007669"/>
    <property type="project" value="TreeGrafter"/>
</dbReference>
<gene>
    <name evidence="4" type="ORF">J4573_03515</name>
</gene>
<proteinExistence type="predicted"/>
<keyword evidence="1 2" id="KW-0238">DNA-binding</keyword>
<organism evidence="4 5">
    <name type="scientific">Actinomadura barringtoniae</name>
    <dbReference type="NCBI Taxonomy" id="1427535"/>
    <lineage>
        <taxon>Bacteria</taxon>
        <taxon>Bacillati</taxon>
        <taxon>Actinomycetota</taxon>
        <taxon>Actinomycetes</taxon>
        <taxon>Streptosporangiales</taxon>
        <taxon>Thermomonosporaceae</taxon>
        <taxon>Actinomadura</taxon>
    </lineage>
</organism>
<evidence type="ECO:0000313" key="5">
    <source>
        <dbReference type="Proteomes" id="UP000669179"/>
    </source>
</evidence>
<dbReference type="InterPro" id="IPR001647">
    <property type="entry name" value="HTH_TetR"/>
</dbReference>
<evidence type="ECO:0000313" key="4">
    <source>
        <dbReference type="EMBL" id="MBO2446144.1"/>
    </source>
</evidence>
<evidence type="ECO:0000256" key="2">
    <source>
        <dbReference type="PROSITE-ProRule" id="PRU00335"/>
    </source>
</evidence>
<sequence>MTVTEVDDERIIGAATQMFAELGFDGSSLGLIADAAGTDAATLRDKVGSKSELYKAVMRRMHSEEQAAVADAVAAFAPTKPAMTRLLDAYLDFYADNPQLVSLWLHRRMGDAIDITEVEEKYARPSFTFMADLLRHAVPEDLDVDYVLWTIPWLVSGFLSNGVMHSGPHGEAHGEGMHLTAADVQDFRRYLHGLMDRILPLPPA</sequence>
<dbReference type="Pfam" id="PF00440">
    <property type="entry name" value="TetR_N"/>
    <property type="match status" value="1"/>
</dbReference>
<dbReference type="EMBL" id="JAGEOJ010000001">
    <property type="protein sequence ID" value="MBO2446144.1"/>
    <property type="molecule type" value="Genomic_DNA"/>
</dbReference>
<dbReference type="PROSITE" id="PS50977">
    <property type="entry name" value="HTH_TETR_2"/>
    <property type="match status" value="1"/>
</dbReference>
<reference evidence="4" key="1">
    <citation type="submission" date="2021-03" db="EMBL/GenBank/DDBJ databases">
        <authorList>
            <person name="Kanchanasin P."/>
            <person name="Saeng-In P."/>
            <person name="Phongsopitanun W."/>
            <person name="Yuki M."/>
            <person name="Kudo T."/>
            <person name="Ohkuma M."/>
            <person name="Tanasupawat S."/>
        </authorList>
    </citation>
    <scope>NUCLEOTIDE SEQUENCE</scope>
    <source>
        <strain evidence="4">GKU 128</strain>
    </source>
</reference>
<dbReference type="PANTHER" id="PTHR30055:SF219">
    <property type="entry name" value="TRANSCRIPTIONAL REGULATORY PROTEIN"/>
    <property type="match status" value="1"/>
</dbReference>
<dbReference type="GO" id="GO:0000976">
    <property type="term" value="F:transcription cis-regulatory region binding"/>
    <property type="evidence" value="ECO:0007669"/>
    <property type="project" value="TreeGrafter"/>
</dbReference>
<dbReference type="InterPro" id="IPR036271">
    <property type="entry name" value="Tet_transcr_reg_TetR-rel_C_sf"/>
</dbReference>
<dbReference type="InterPro" id="IPR009057">
    <property type="entry name" value="Homeodomain-like_sf"/>
</dbReference>
<dbReference type="PANTHER" id="PTHR30055">
    <property type="entry name" value="HTH-TYPE TRANSCRIPTIONAL REGULATOR RUTR"/>
    <property type="match status" value="1"/>
</dbReference>
<feature type="DNA-binding region" description="H-T-H motif" evidence="2">
    <location>
        <begin position="28"/>
        <end position="47"/>
    </location>
</feature>